<dbReference type="RefSeq" id="WP_163455619.1">
    <property type="nucleotide sequence ID" value="NZ_JAAGOH010000001.1"/>
</dbReference>
<evidence type="ECO:0000313" key="2">
    <source>
        <dbReference type="EMBL" id="NDY89767.1"/>
    </source>
</evidence>
<accession>A0A7C9TIU6</accession>
<evidence type="ECO:0000256" key="1">
    <source>
        <dbReference type="SAM" id="Coils"/>
    </source>
</evidence>
<dbReference type="EMBL" id="JAAGOH010000001">
    <property type="protein sequence ID" value="NDY89767.1"/>
    <property type="molecule type" value="Genomic_DNA"/>
</dbReference>
<name>A0A7C9TIU6_9BURK</name>
<reference evidence="2 3" key="1">
    <citation type="submission" date="2020-02" db="EMBL/GenBank/DDBJ databases">
        <title>Ideonella bacterium strain TBM-1.</title>
        <authorList>
            <person name="Chen W.-M."/>
        </authorList>
    </citation>
    <scope>NUCLEOTIDE SEQUENCE [LARGE SCALE GENOMIC DNA]</scope>
    <source>
        <strain evidence="2 3">TBM-1</strain>
    </source>
</reference>
<protein>
    <submittedName>
        <fullName evidence="2">Uncharacterized protein</fullName>
    </submittedName>
</protein>
<evidence type="ECO:0000313" key="3">
    <source>
        <dbReference type="Proteomes" id="UP000484255"/>
    </source>
</evidence>
<keyword evidence="1" id="KW-0175">Coiled coil</keyword>
<gene>
    <name evidence="2" type="ORF">G3A44_01005</name>
</gene>
<feature type="coiled-coil region" evidence="1">
    <location>
        <begin position="209"/>
        <end position="236"/>
    </location>
</feature>
<keyword evidence="3" id="KW-1185">Reference proteome</keyword>
<dbReference type="AlphaFoldDB" id="A0A7C9TIU6"/>
<comment type="caution">
    <text evidence="2">The sequence shown here is derived from an EMBL/GenBank/DDBJ whole genome shotgun (WGS) entry which is preliminary data.</text>
</comment>
<organism evidence="2 3">
    <name type="scientific">Ideonella livida</name>
    <dbReference type="NCBI Taxonomy" id="2707176"/>
    <lineage>
        <taxon>Bacteria</taxon>
        <taxon>Pseudomonadati</taxon>
        <taxon>Pseudomonadota</taxon>
        <taxon>Betaproteobacteria</taxon>
        <taxon>Burkholderiales</taxon>
        <taxon>Sphaerotilaceae</taxon>
        <taxon>Ideonella</taxon>
    </lineage>
</organism>
<proteinExistence type="predicted"/>
<dbReference type="Proteomes" id="UP000484255">
    <property type="component" value="Unassembled WGS sequence"/>
</dbReference>
<sequence length="364" mass="39222">MIDTTTTLERPAPSTDLTPAARAVLALGSTRAETELRALVSLSEGLTAVADDAGRDQVHRAAMQLRTARTNLEKKGKAARDDAQSFSKAVIAEEKRLIAIVQPEEQRLLVIRDEWDDRKAAQERARVESHEKRLAQLQGLRLIPADALTKTPSELEGAIAKLVGYAIDPAVWEEFSKRAETVKLEIIGELQSYLVQAKDRETLKASLREMAILLQAQQAEQEREAAQRRALWLEEQAKTDPAPIPMQPVTRETMDDIAQEVPADPAPAEPAAAAEPPSATVVTVAQPTGPNLSGAPALKLAELCAVLGVSLTAGDLLDLGFAHHSGENSRNAKLYRADQVQAIGKAVKARIDSGIAKWAAAVSA</sequence>